<gene>
    <name evidence="1" type="ORF">CEXT_72091</name>
</gene>
<dbReference type="EMBL" id="BPLR01020260">
    <property type="protein sequence ID" value="GIX76541.1"/>
    <property type="molecule type" value="Genomic_DNA"/>
</dbReference>
<comment type="caution">
    <text evidence="1">The sequence shown here is derived from an EMBL/GenBank/DDBJ whole genome shotgun (WGS) entry which is preliminary data.</text>
</comment>
<reference evidence="1 2" key="1">
    <citation type="submission" date="2021-06" db="EMBL/GenBank/DDBJ databases">
        <title>Caerostris extrusa draft genome.</title>
        <authorList>
            <person name="Kono N."/>
            <person name="Arakawa K."/>
        </authorList>
    </citation>
    <scope>NUCLEOTIDE SEQUENCE [LARGE SCALE GENOMIC DNA]</scope>
</reference>
<dbReference type="Proteomes" id="UP001054945">
    <property type="component" value="Unassembled WGS sequence"/>
</dbReference>
<accession>A0AAV4MYS4</accession>
<keyword evidence="2" id="KW-1185">Reference proteome</keyword>
<evidence type="ECO:0000313" key="2">
    <source>
        <dbReference type="Proteomes" id="UP001054945"/>
    </source>
</evidence>
<sequence>MSNAGFDWEIPVGERNGKHRQFDLRLEGHKLQRIIDSDAETAIPREKILGLFPWHTVLMEELNEDALETPGIFQLLEETFREEKRIKFGDSWGRIDCTGSKLKIVSMSSSRNCKKGEKFSELLIVSALRDILGTLVTIELLTFEDRSDRITEAAKKTRTDSAGED</sequence>
<organism evidence="1 2">
    <name type="scientific">Caerostris extrusa</name>
    <name type="common">Bark spider</name>
    <name type="synonym">Caerostris bankana</name>
    <dbReference type="NCBI Taxonomy" id="172846"/>
    <lineage>
        <taxon>Eukaryota</taxon>
        <taxon>Metazoa</taxon>
        <taxon>Ecdysozoa</taxon>
        <taxon>Arthropoda</taxon>
        <taxon>Chelicerata</taxon>
        <taxon>Arachnida</taxon>
        <taxon>Araneae</taxon>
        <taxon>Araneomorphae</taxon>
        <taxon>Entelegynae</taxon>
        <taxon>Araneoidea</taxon>
        <taxon>Araneidae</taxon>
        <taxon>Caerostris</taxon>
    </lineage>
</organism>
<evidence type="ECO:0000313" key="1">
    <source>
        <dbReference type="EMBL" id="GIX76541.1"/>
    </source>
</evidence>
<protein>
    <submittedName>
        <fullName evidence="1">Uncharacterized protein</fullName>
    </submittedName>
</protein>
<proteinExistence type="predicted"/>
<name>A0AAV4MYS4_CAEEX</name>
<dbReference type="AlphaFoldDB" id="A0AAV4MYS4"/>